<dbReference type="KEGG" id="paun:MJA45_04125"/>
<organism evidence="1 2">
    <name type="scientific">Paenibacillus aurantius</name>
    <dbReference type="NCBI Taxonomy" id="2918900"/>
    <lineage>
        <taxon>Bacteria</taxon>
        <taxon>Bacillati</taxon>
        <taxon>Bacillota</taxon>
        <taxon>Bacilli</taxon>
        <taxon>Bacillales</taxon>
        <taxon>Paenibacillaceae</taxon>
        <taxon>Paenibacillus</taxon>
    </lineage>
</organism>
<dbReference type="AlphaFoldDB" id="A0AA96LEH9"/>
<dbReference type="RefSeq" id="WP_315606023.1">
    <property type="nucleotide sequence ID" value="NZ_CP130318.1"/>
</dbReference>
<keyword evidence="2" id="KW-1185">Reference proteome</keyword>
<proteinExistence type="predicted"/>
<sequence>MESIKPGDIVKHKKDKYLIHGVVKKIAKSGVRALVDWDPKDNPKLLWRISIFL</sequence>
<evidence type="ECO:0000313" key="1">
    <source>
        <dbReference type="EMBL" id="WNQ12246.1"/>
    </source>
</evidence>
<reference evidence="1 2" key="1">
    <citation type="submission" date="2022-02" db="EMBL/GenBank/DDBJ databases">
        <title>Paenibacillus sp. MBLB1776 Whole Genome Shotgun Sequencing.</title>
        <authorList>
            <person name="Hwang C.Y."/>
            <person name="Cho E.-S."/>
            <person name="Seo M.-J."/>
        </authorList>
    </citation>
    <scope>NUCLEOTIDE SEQUENCE [LARGE SCALE GENOMIC DNA]</scope>
    <source>
        <strain evidence="1 2">MBLB1776</strain>
    </source>
</reference>
<gene>
    <name evidence="1" type="ORF">MJA45_04125</name>
</gene>
<dbReference type="Proteomes" id="UP001305702">
    <property type="component" value="Chromosome"/>
</dbReference>
<accession>A0AA96LEH9</accession>
<dbReference type="EMBL" id="CP130318">
    <property type="protein sequence ID" value="WNQ12246.1"/>
    <property type="molecule type" value="Genomic_DNA"/>
</dbReference>
<evidence type="ECO:0000313" key="2">
    <source>
        <dbReference type="Proteomes" id="UP001305702"/>
    </source>
</evidence>
<protein>
    <submittedName>
        <fullName evidence="1">Uncharacterized protein</fullName>
    </submittedName>
</protein>
<name>A0AA96LEH9_9BACL</name>